<evidence type="ECO:0000256" key="3">
    <source>
        <dbReference type="ARBA" id="ARBA00022679"/>
    </source>
</evidence>
<dbReference type="GO" id="GO:0005634">
    <property type="term" value="C:nucleus"/>
    <property type="evidence" value="ECO:0007669"/>
    <property type="project" value="InterPro"/>
</dbReference>
<dbReference type="Gene3D" id="3.40.630.30">
    <property type="match status" value="1"/>
</dbReference>
<dbReference type="Pfam" id="PF10394">
    <property type="entry name" value="Hat1_N"/>
    <property type="match status" value="1"/>
</dbReference>
<evidence type="ECO:0000313" key="9">
    <source>
        <dbReference type="EMBL" id="KAK9803003.1"/>
    </source>
</evidence>
<evidence type="ECO:0000259" key="8">
    <source>
        <dbReference type="Pfam" id="PF10394"/>
    </source>
</evidence>
<dbReference type="InterPro" id="IPR017380">
    <property type="entry name" value="Hist_AcTrfase_B-typ_cat-su"/>
</dbReference>
<comment type="catalytic activity">
    <reaction evidence="5">
        <text>L-lysyl-[protein] + acetyl-CoA = N(6)-acetyl-L-lysyl-[protein] + CoA + H(+)</text>
        <dbReference type="Rhea" id="RHEA:45948"/>
        <dbReference type="Rhea" id="RHEA-COMP:9752"/>
        <dbReference type="Rhea" id="RHEA-COMP:10731"/>
        <dbReference type="ChEBI" id="CHEBI:15378"/>
        <dbReference type="ChEBI" id="CHEBI:29969"/>
        <dbReference type="ChEBI" id="CHEBI:57287"/>
        <dbReference type="ChEBI" id="CHEBI:57288"/>
        <dbReference type="ChEBI" id="CHEBI:61930"/>
        <dbReference type="EC" id="2.3.1.48"/>
    </reaction>
</comment>
<evidence type="ECO:0000256" key="5">
    <source>
        <dbReference type="ARBA" id="ARBA00048017"/>
    </source>
</evidence>
<dbReference type="AlphaFoldDB" id="A0AAW1P374"/>
<sequence>MQPEYTHQTFGQKETIRGYTGLDLRLFLDSMTFHALAQIRHEAKLPNADDVLFKLQENFPGGLAQTQAAYTEQVASASTELTDSLAKLPVVIERVDGVAVRQTTLNAADAAIKGLHLRLQPLLLFFVDGASLLDCTEPDWILLLATRKDPQGFEQVVGFTTLATFYGHPHSQRIRVSQVLVLPPYQRQGIGQLLLQAAFKVADDSNAVEVAFEDPTDQLQRLRQCVELKRALALPWLVALSSGAIASVAAQHSHTHSGTGTVNGHPANENSNGHSNGCIDAGSVEEAHVKMAAGIALSPEHVAKAQKELRMGPHQVRIAWEALLARQPGFADGPGRAALQALVERRLRGRNASVEGKKIFDKGETGWVMCRIPKGLEIAAVNALDSSEAQAQAQAHAIEELATEEGEEGGAEDIEGQVKARMEALYRRPGLA</sequence>
<dbReference type="InterPro" id="IPR016181">
    <property type="entry name" value="Acyl_CoA_acyltransferase"/>
</dbReference>
<comment type="caution">
    <text evidence="9">The sequence shown here is derived from an EMBL/GenBank/DDBJ whole genome shotgun (WGS) entry which is preliminary data.</text>
</comment>
<dbReference type="SUPFAM" id="SSF55729">
    <property type="entry name" value="Acyl-CoA N-acyltransferases (Nat)"/>
    <property type="match status" value="1"/>
</dbReference>
<gene>
    <name evidence="9" type="ORF">WJX73_009126</name>
</gene>
<dbReference type="InterPro" id="IPR037113">
    <property type="entry name" value="Hat1_N_sf"/>
</dbReference>
<keyword evidence="4" id="KW-0012">Acyltransferase</keyword>
<evidence type="ECO:0000256" key="4">
    <source>
        <dbReference type="ARBA" id="ARBA00023315"/>
    </source>
</evidence>
<dbReference type="Gene3D" id="3.90.360.10">
    <property type="entry name" value="Histone acetyl transferase 1 (HAT1), N-terminal domain"/>
    <property type="match status" value="1"/>
</dbReference>
<name>A0AAW1P374_9CHLO</name>
<keyword evidence="10" id="KW-1185">Reference proteome</keyword>
<evidence type="ECO:0000256" key="2">
    <source>
        <dbReference type="ARBA" id="ARBA00013184"/>
    </source>
</evidence>
<protein>
    <recommendedName>
        <fullName evidence="2">histone acetyltransferase</fullName>
        <ecNumber evidence="2">2.3.1.48</ecNumber>
    </recommendedName>
</protein>
<dbReference type="Pfam" id="PF00583">
    <property type="entry name" value="Acetyltransf_1"/>
    <property type="match status" value="1"/>
</dbReference>
<reference evidence="9 10" key="1">
    <citation type="journal article" date="2024" name="Nat. Commun.">
        <title>Phylogenomics reveals the evolutionary origins of lichenization in chlorophyte algae.</title>
        <authorList>
            <person name="Puginier C."/>
            <person name="Libourel C."/>
            <person name="Otte J."/>
            <person name="Skaloud P."/>
            <person name="Haon M."/>
            <person name="Grisel S."/>
            <person name="Petersen M."/>
            <person name="Berrin J.G."/>
            <person name="Delaux P.M."/>
            <person name="Dal Grande F."/>
            <person name="Keller J."/>
        </authorList>
    </citation>
    <scope>NUCLEOTIDE SEQUENCE [LARGE SCALE GENOMIC DNA]</scope>
    <source>
        <strain evidence="9 10">SAG 2036</strain>
    </source>
</reference>
<evidence type="ECO:0000259" key="7">
    <source>
        <dbReference type="Pfam" id="PF00583"/>
    </source>
</evidence>
<feature type="region of interest" description="Disordered" evidence="6">
    <location>
        <begin position="254"/>
        <end position="276"/>
    </location>
</feature>
<dbReference type="EMBL" id="JALJOQ010000064">
    <property type="protein sequence ID" value="KAK9803003.1"/>
    <property type="molecule type" value="Genomic_DNA"/>
</dbReference>
<accession>A0AAW1P374</accession>
<dbReference type="EC" id="2.3.1.48" evidence="2"/>
<feature type="domain" description="N-acetyltransferase" evidence="7">
    <location>
        <begin position="154"/>
        <end position="210"/>
    </location>
</feature>
<dbReference type="InterPro" id="IPR000182">
    <property type="entry name" value="GNAT_dom"/>
</dbReference>
<feature type="domain" description="Histone acetyl transferase HAT1 N-terminal" evidence="8">
    <location>
        <begin position="2"/>
        <end position="128"/>
    </location>
</feature>
<evidence type="ECO:0000256" key="1">
    <source>
        <dbReference type="ARBA" id="ARBA00010543"/>
    </source>
</evidence>
<comment type="similarity">
    <text evidence="1">Belongs to the HAT1 family.</text>
</comment>
<dbReference type="PANTHER" id="PTHR12046">
    <property type="entry name" value="HISTONE ACETYLTRANSFERASE TYPE B CATALYTIC SUBUNIT"/>
    <property type="match status" value="1"/>
</dbReference>
<evidence type="ECO:0000256" key="6">
    <source>
        <dbReference type="SAM" id="MobiDB-lite"/>
    </source>
</evidence>
<evidence type="ECO:0000313" key="10">
    <source>
        <dbReference type="Proteomes" id="UP001465755"/>
    </source>
</evidence>
<organism evidence="9 10">
    <name type="scientific">Symbiochloris irregularis</name>
    <dbReference type="NCBI Taxonomy" id="706552"/>
    <lineage>
        <taxon>Eukaryota</taxon>
        <taxon>Viridiplantae</taxon>
        <taxon>Chlorophyta</taxon>
        <taxon>core chlorophytes</taxon>
        <taxon>Trebouxiophyceae</taxon>
        <taxon>Trebouxiales</taxon>
        <taxon>Trebouxiaceae</taxon>
        <taxon>Symbiochloris</taxon>
    </lineage>
</organism>
<dbReference type="GO" id="GO:0000781">
    <property type="term" value="C:chromosome, telomeric region"/>
    <property type="evidence" value="ECO:0007669"/>
    <property type="project" value="GOC"/>
</dbReference>
<dbReference type="GO" id="GO:0004402">
    <property type="term" value="F:histone acetyltransferase activity"/>
    <property type="evidence" value="ECO:0007669"/>
    <property type="project" value="InterPro"/>
</dbReference>
<dbReference type="CDD" id="cd04301">
    <property type="entry name" value="NAT_SF"/>
    <property type="match status" value="1"/>
</dbReference>
<feature type="compositionally biased region" description="Polar residues" evidence="6">
    <location>
        <begin position="254"/>
        <end position="275"/>
    </location>
</feature>
<dbReference type="Proteomes" id="UP001465755">
    <property type="component" value="Unassembled WGS sequence"/>
</dbReference>
<dbReference type="InterPro" id="IPR019467">
    <property type="entry name" value="Hat1_N"/>
</dbReference>
<keyword evidence="3" id="KW-0808">Transferase</keyword>
<proteinExistence type="inferred from homology"/>
<dbReference type="GO" id="GO:0031509">
    <property type="term" value="P:subtelomeric heterochromatin formation"/>
    <property type="evidence" value="ECO:0007669"/>
    <property type="project" value="InterPro"/>
</dbReference>